<name>A0A183TKZ4_SCHSO</name>
<evidence type="ECO:0000313" key="2">
    <source>
        <dbReference type="EMBL" id="VDM03528.1"/>
    </source>
</evidence>
<evidence type="ECO:0000256" key="1">
    <source>
        <dbReference type="SAM" id="MobiDB-lite"/>
    </source>
</evidence>
<sequence length="310" mass="34191">MAASIYQEAEDTLSQKPNFRYITTSARIGYNVLELFHLILWPIVHTSAQQKPIQDSRKSRFFDDGLVTRKVDGVNFVPKRIPFEIHFPLRQRIPLAQPKVQDSGSVDDIPSVHFSVPESDAEPRSPFCSTLGSRRKNSISQRLLPSISSKHRRKQTDEIRCKPTARSRSVDNSALNKMQSQNAIKDLTTACGTLTESGNSSVSINCSSEDGNTNMRSASFCSGVSFASENSKYGKFLSPGLISGGSSSRGSMEIATQALDFVKEVGRLLDPSNKSANATDFRIPNTPFVGGRNKSPGSAWDRMRKKGVFH</sequence>
<dbReference type="WBParaSite" id="SSLN_0001779101-mRNA-1">
    <property type="protein sequence ID" value="SSLN_0001779101-mRNA-1"/>
    <property type="gene ID" value="SSLN_0001779101"/>
</dbReference>
<protein>
    <submittedName>
        <fullName evidence="2 4">Uncharacterized protein</fullName>
    </submittedName>
</protein>
<gene>
    <name evidence="2" type="ORF">SSLN_LOCUS17142</name>
</gene>
<keyword evidence="3" id="KW-1185">Reference proteome</keyword>
<proteinExistence type="predicted"/>
<accession>A0A183TKZ4</accession>
<reference evidence="4" key="1">
    <citation type="submission" date="2016-06" db="UniProtKB">
        <authorList>
            <consortium name="WormBaseParasite"/>
        </authorList>
    </citation>
    <scope>IDENTIFICATION</scope>
</reference>
<evidence type="ECO:0000313" key="4">
    <source>
        <dbReference type="WBParaSite" id="SSLN_0001779101-mRNA-1"/>
    </source>
</evidence>
<dbReference type="OrthoDB" id="6266563at2759"/>
<dbReference type="STRING" id="70667.A0A183TKZ4"/>
<dbReference type="AlphaFoldDB" id="A0A183TKZ4"/>
<reference evidence="2 3" key="2">
    <citation type="submission" date="2018-11" db="EMBL/GenBank/DDBJ databases">
        <authorList>
            <consortium name="Pathogen Informatics"/>
        </authorList>
    </citation>
    <scope>NUCLEOTIDE SEQUENCE [LARGE SCALE GENOMIC DNA]</scope>
    <source>
        <strain evidence="2 3">NST_G2</strain>
    </source>
</reference>
<feature type="region of interest" description="Disordered" evidence="1">
    <location>
        <begin position="287"/>
        <end position="310"/>
    </location>
</feature>
<dbReference type="Proteomes" id="UP000275846">
    <property type="component" value="Unassembled WGS sequence"/>
</dbReference>
<organism evidence="4">
    <name type="scientific">Schistocephalus solidus</name>
    <name type="common">Tapeworm</name>
    <dbReference type="NCBI Taxonomy" id="70667"/>
    <lineage>
        <taxon>Eukaryota</taxon>
        <taxon>Metazoa</taxon>
        <taxon>Spiralia</taxon>
        <taxon>Lophotrochozoa</taxon>
        <taxon>Platyhelminthes</taxon>
        <taxon>Cestoda</taxon>
        <taxon>Eucestoda</taxon>
        <taxon>Diphyllobothriidea</taxon>
        <taxon>Diphyllobothriidae</taxon>
        <taxon>Schistocephalus</taxon>
    </lineage>
</organism>
<evidence type="ECO:0000313" key="3">
    <source>
        <dbReference type="Proteomes" id="UP000275846"/>
    </source>
</evidence>
<dbReference type="EMBL" id="UYSU01042040">
    <property type="protein sequence ID" value="VDM03528.1"/>
    <property type="molecule type" value="Genomic_DNA"/>
</dbReference>